<gene>
    <name evidence="1" type="ORF">RPERSI_LOCUS13971</name>
</gene>
<dbReference type="Proteomes" id="UP000789920">
    <property type="component" value="Unassembled WGS sequence"/>
</dbReference>
<organism evidence="1 2">
    <name type="scientific">Racocetra persica</name>
    <dbReference type="NCBI Taxonomy" id="160502"/>
    <lineage>
        <taxon>Eukaryota</taxon>
        <taxon>Fungi</taxon>
        <taxon>Fungi incertae sedis</taxon>
        <taxon>Mucoromycota</taxon>
        <taxon>Glomeromycotina</taxon>
        <taxon>Glomeromycetes</taxon>
        <taxon>Diversisporales</taxon>
        <taxon>Gigasporaceae</taxon>
        <taxon>Racocetra</taxon>
    </lineage>
</organism>
<feature type="non-terminal residue" evidence="1">
    <location>
        <position position="1"/>
    </location>
</feature>
<comment type="caution">
    <text evidence="1">The sequence shown here is derived from an EMBL/GenBank/DDBJ whole genome shotgun (WGS) entry which is preliminary data.</text>
</comment>
<evidence type="ECO:0000313" key="1">
    <source>
        <dbReference type="EMBL" id="CAG8748970.1"/>
    </source>
</evidence>
<dbReference type="EMBL" id="CAJVQC010031627">
    <property type="protein sequence ID" value="CAG8748970.1"/>
    <property type="molecule type" value="Genomic_DNA"/>
</dbReference>
<name>A0ACA9QFN9_9GLOM</name>
<proteinExistence type="predicted"/>
<keyword evidence="2" id="KW-1185">Reference proteome</keyword>
<evidence type="ECO:0000313" key="2">
    <source>
        <dbReference type="Proteomes" id="UP000789920"/>
    </source>
</evidence>
<sequence>SEINALNKKVEHLETELELFKNSVSEKGGERVANKKRKKRGSYPEMNSTEDGKGTEARNSQAKKKRKKNI</sequence>
<accession>A0ACA9QFN9</accession>
<reference evidence="1" key="1">
    <citation type="submission" date="2021-06" db="EMBL/GenBank/DDBJ databases">
        <authorList>
            <person name="Kallberg Y."/>
            <person name="Tangrot J."/>
            <person name="Rosling A."/>
        </authorList>
    </citation>
    <scope>NUCLEOTIDE SEQUENCE</scope>
    <source>
        <strain evidence="1">MA461A</strain>
    </source>
</reference>
<protein>
    <submittedName>
        <fullName evidence="1">719_t:CDS:1</fullName>
    </submittedName>
</protein>